<feature type="transmembrane region" description="Helical" evidence="2">
    <location>
        <begin position="97"/>
        <end position="118"/>
    </location>
</feature>
<keyword evidence="2" id="KW-0812">Transmembrane</keyword>
<reference evidence="4" key="2">
    <citation type="submission" date="2021-04" db="EMBL/GenBank/DDBJ databases">
        <authorList>
            <person name="Gilroy R."/>
        </authorList>
    </citation>
    <scope>NUCLEOTIDE SEQUENCE</scope>
    <source>
        <strain evidence="4">ChiSxjej5B17-1746</strain>
    </source>
</reference>
<dbReference type="Gene3D" id="1.10.260.40">
    <property type="entry name" value="lambda repressor-like DNA-binding domains"/>
    <property type="match status" value="1"/>
</dbReference>
<dbReference type="PANTHER" id="PTHR46558:SF13">
    <property type="entry name" value="HTH-TYPE TRANSCRIPTIONAL REGULATOR IMMR"/>
    <property type="match status" value="1"/>
</dbReference>
<evidence type="ECO:0000313" key="5">
    <source>
        <dbReference type="Proteomes" id="UP000824264"/>
    </source>
</evidence>
<reference evidence="4" key="1">
    <citation type="journal article" date="2021" name="PeerJ">
        <title>Extensive microbial diversity within the chicken gut microbiome revealed by metagenomics and culture.</title>
        <authorList>
            <person name="Gilroy R."/>
            <person name="Ravi A."/>
            <person name="Getino M."/>
            <person name="Pursley I."/>
            <person name="Horton D.L."/>
            <person name="Alikhan N.F."/>
            <person name="Baker D."/>
            <person name="Gharbi K."/>
            <person name="Hall N."/>
            <person name="Watson M."/>
            <person name="Adriaenssens E.M."/>
            <person name="Foster-Nyarko E."/>
            <person name="Jarju S."/>
            <person name="Secka A."/>
            <person name="Antonio M."/>
            <person name="Oren A."/>
            <person name="Chaudhuri R.R."/>
            <person name="La Ragione R."/>
            <person name="Hildebrand F."/>
            <person name="Pallen M.J."/>
        </authorList>
    </citation>
    <scope>NUCLEOTIDE SEQUENCE</scope>
    <source>
        <strain evidence="4">ChiSxjej5B17-1746</strain>
    </source>
</reference>
<evidence type="ECO:0000256" key="2">
    <source>
        <dbReference type="SAM" id="Phobius"/>
    </source>
</evidence>
<name>A0A9D1R2I7_9BACT</name>
<feature type="transmembrane region" description="Helical" evidence="2">
    <location>
        <begin position="148"/>
        <end position="168"/>
    </location>
</feature>
<comment type="caution">
    <text evidence="4">The sequence shown here is derived from an EMBL/GenBank/DDBJ whole genome shotgun (WGS) entry which is preliminary data.</text>
</comment>
<dbReference type="SMART" id="SM00530">
    <property type="entry name" value="HTH_XRE"/>
    <property type="match status" value="1"/>
</dbReference>
<organism evidence="4 5">
    <name type="scientific">Candidatus Bilophila faecipullorum</name>
    <dbReference type="NCBI Taxonomy" id="2838482"/>
    <lineage>
        <taxon>Bacteria</taxon>
        <taxon>Pseudomonadati</taxon>
        <taxon>Thermodesulfobacteriota</taxon>
        <taxon>Desulfovibrionia</taxon>
        <taxon>Desulfovibrionales</taxon>
        <taxon>Desulfovibrionaceae</taxon>
        <taxon>Bilophila</taxon>
    </lineage>
</organism>
<evidence type="ECO:0000256" key="1">
    <source>
        <dbReference type="ARBA" id="ARBA00023125"/>
    </source>
</evidence>
<dbReference type="CDD" id="cd00093">
    <property type="entry name" value="HTH_XRE"/>
    <property type="match status" value="1"/>
</dbReference>
<dbReference type="InterPro" id="IPR010982">
    <property type="entry name" value="Lambda_DNA-bd_dom_sf"/>
</dbReference>
<dbReference type="PROSITE" id="PS50943">
    <property type="entry name" value="HTH_CROC1"/>
    <property type="match status" value="1"/>
</dbReference>
<accession>A0A9D1R2I7</accession>
<dbReference type="SUPFAM" id="SSF47413">
    <property type="entry name" value="lambda repressor-like DNA-binding domains"/>
    <property type="match status" value="1"/>
</dbReference>
<gene>
    <name evidence="4" type="ORF">H9874_09010</name>
</gene>
<dbReference type="AlphaFoldDB" id="A0A9D1R2I7"/>
<sequence>MPRKHLNIGNKIQSRRKAMGLSQEELAQRTGVSRQSVTKWETGQSAPDLDRLVQLAVLLGVSLDYLLRADMESPDAEPLPGPETPPPSVRASSRLPFAVASAALLVPGLLGLAVLWALSVAYPVQLTDWDGTRYTGLWGFLIRHNVRFLFWAALGLTLAGSASLAAWWRQGRKVRTE</sequence>
<dbReference type="Proteomes" id="UP000824264">
    <property type="component" value="Unassembled WGS sequence"/>
</dbReference>
<dbReference type="EMBL" id="DXGI01000341">
    <property type="protein sequence ID" value="HIW79268.1"/>
    <property type="molecule type" value="Genomic_DNA"/>
</dbReference>
<evidence type="ECO:0000259" key="3">
    <source>
        <dbReference type="PROSITE" id="PS50943"/>
    </source>
</evidence>
<feature type="domain" description="HTH cro/C1-type" evidence="3">
    <location>
        <begin position="12"/>
        <end position="66"/>
    </location>
</feature>
<proteinExistence type="predicted"/>
<protein>
    <submittedName>
        <fullName evidence="4">Helix-turn-helix domain-containing protein</fullName>
    </submittedName>
</protein>
<dbReference type="GO" id="GO:0003677">
    <property type="term" value="F:DNA binding"/>
    <property type="evidence" value="ECO:0007669"/>
    <property type="project" value="UniProtKB-KW"/>
</dbReference>
<dbReference type="PANTHER" id="PTHR46558">
    <property type="entry name" value="TRACRIPTIONAL REGULATORY PROTEIN-RELATED-RELATED"/>
    <property type="match status" value="1"/>
</dbReference>
<keyword evidence="2" id="KW-0472">Membrane</keyword>
<dbReference type="Pfam" id="PF01381">
    <property type="entry name" value="HTH_3"/>
    <property type="match status" value="1"/>
</dbReference>
<keyword evidence="2" id="KW-1133">Transmembrane helix</keyword>
<evidence type="ECO:0000313" key="4">
    <source>
        <dbReference type="EMBL" id="HIW79268.1"/>
    </source>
</evidence>
<dbReference type="InterPro" id="IPR001387">
    <property type="entry name" value="Cro/C1-type_HTH"/>
</dbReference>
<keyword evidence="1" id="KW-0238">DNA-binding</keyword>